<keyword evidence="5" id="KW-1185">Reference proteome</keyword>
<dbReference type="Proteomes" id="UP000683360">
    <property type="component" value="Unassembled WGS sequence"/>
</dbReference>
<protein>
    <recommendedName>
        <fullName evidence="3">UMOD/GP2/OIT3-like D8C domain-containing protein</fullName>
    </recommendedName>
</protein>
<evidence type="ECO:0000313" key="5">
    <source>
        <dbReference type="Proteomes" id="UP000683360"/>
    </source>
</evidence>
<evidence type="ECO:0000259" key="3">
    <source>
        <dbReference type="Pfam" id="PF23283"/>
    </source>
</evidence>
<dbReference type="OrthoDB" id="10043005at2759"/>
<comment type="caution">
    <text evidence="4">The sequence shown here is derived from an EMBL/GenBank/DDBJ whole genome shotgun (WGS) entry which is preliminary data.</text>
</comment>
<feature type="domain" description="UMOD/GP2/OIT3-like D8C" evidence="3">
    <location>
        <begin position="68"/>
        <end position="143"/>
    </location>
</feature>
<organism evidence="4 5">
    <name type="scientific">Mytilus edulis</name>
    <name type="common">Blue mussel</name>
    <dbReference type="NCBI Taxonomy" id="6550"/>
    <lineage>
        <taxon>Eukaryota</taxon>
        <taxon>Metazoa</taxon>
        <taxon>Spiralia</taxon>
        <taxon>Lophotrochozoa</taxon>
        <taxon>Mollusca</taxon>
        <taxon>Bivalvia</taxon>
        <taxon>Autobranchia</taxon>
        <taxon>Pteriomorphia</taxon>
        <taxon>Mytilida</taxon>
        <taxon>Mytiloidea</taxon>
        <taxon>Mytilidae</taxon>
        <taxon>Mytilinae</taxon>
        <taxon>Mytilus</taxon>
    </lineage>
</organism>
<dbReference type="Pfam" id="PF23283">
    <property type="entry name" value="D8C_UMOD"/>
    <property type="match status" value="1"/>
</dbReference>
<dbReference type="AlphaFoldDB" id="A0A8S3SGK0"/>
<sequence>MTYSKATNDFIAQNAYLAIRGDPCVSYKVLDTADAITRSVANANNSPSLCDNTLEAGWYRVTSYAGERMPTECIVGGMRCGTSSSIWMNGTYPDIGDVKTVQACAAVYDGDCCKHSYDIEVKNCTDYLVYNLSPVSSCYQAYCFGRLNPKKVIANEKMTALIILLKANHHDRSTNKPVVTFEIE</sequence>
<gene>
    <name evidence="4" type="ORF">MEDL_31045</name>
</gene>
<dbReference type="EMBL" id="CAJPWZ010001531">
    <property type="protein sequence ID" value="CAG2217343.1"/>
    <property type="molecule type" value="Genomic_DNA"/>
</dbReference>
<keyword evidence="1" id="KW-0732">Signal</keyword>
<proteinExistence type="predicted"/>
<dbReference type="InterPro" id="IPR057774">
    <property type="entry name" value="D8C_UMOD/GP2/OIT3-like"/>
</dbReference>
<evidence type="ECO:0000256" key="1">
    <source>
        <dbReference type="ARBA" id="ARBA00022729"/>
    </source>
</evidence>
<evidence type="ECO:0000313" key="4">
    <source>
        <dbReference type="EMBL" id="CAG2217343.1"/>
    </source>
</evidence>
<evidence type="ECO:0000256" key="2">
    <source>
        <dbReference type="ARBA" id="ARBA00023157"/>
    </source>
</evidence>
<accession>A0A8S3SGK0</accession>
<name>A0A8S3SGK0_MYTED</name>
<reference evidence="4" key="1">
    <citation type="submission" date="2021-03" db="EMBL/GenBank/DDBJ databases">
        <authorList>
            <person name="Bekaert M."/>
        </authorList>
    </citation>
    <scope>NUCLEOTIDE SEQUENCE</scope>
</reference>
<keyword evidence="2" id="KW-1015">Disulfide bond</keyword>